<comment type="similarity">
    <text evidence="4">Belongs to the methyl-accepting chemotaxis (MCP) protein family.</text>
</comment>
<dbReference type="EMBL" id="FPBD01000001">
    <property type="protein sequence ID" value="SFT43438.1"/>
    <property type="molecule type" value="Genomic_DNA"/>
</dbReference>
<evidence type="ECO:0000259" key="9">
    <source>
        <dbReference type="PROSITE" id="PS50885"/>
    </source>
</evidence>
<evidence type="ECO:0000256" key="3">
    <source>
        <dbReference type="ARBA" id="ARBA00023224"/>
    </source>
</evidence>
<keyword evidence="3 5" id="KW-0807">Transducer</keyword>
<sequence length="676" mass="71264">MSLRLRIFAAANAVFLLGFIALITVVSVLMSNSSEEAGQELLIENAQVQADLANQTISEAQIITASFADQLEQTLLHVDLSREQVANIARDFFSNNPTIDGLTTSFEPNTIGEDAAHVGQDYNSEAGRFSPYFSRKDGKTGWRIAGADEADADSWYGLPLRLGRDVVTPPYSFESQGDTVMAVSMSSPVFNANGKAIGVVTGDVFLNGLIASLEASRKFKSGFVGLVSDDGKWVAHSNTELKGEEIPADIAQLIVDAGTQPIVIELGDKEIATYPLTLRGTEQVWSAIVTVDKAELLAAANTTRTNAIITALICLALGVVVLWFVGSSIAKPVVGITARMNSLTKGNVDEPVAFTDRKDEIGQMAKALEVFVGNAVERLKLQSESEQEQEARALRQKHIDELITDFDDTIQESLTTVADNSTEMEISAKALTGIAEHATEQSTTAAASSEEASTNVQTVASAAEELAASIDEISRQIGQTQKVVSDATSTAQITNDKVSSLDSAAQRIGEVVTLIQAIAEQTNLLALNATIEAARAGEAGKGFAVVAAEVKELANQTSKATEEISSQIIGIQNSSQEAVGAISAITRTMADVNDITATIAAAVEQQGAATTEISENVQQAAVGTQNVAESMAGVSSAASETSATASQVLSSSQILNKQADILKDNIASFLRNVKSA</sequence>
<evidence type="ECO:0000256" key="2">
    <source>
        <dbReference type="ARBA" id="ARBA00022519"/>
    </source>
</evidence>
<dbReference type="InterPro" id="IPR004090">
    <property type="entry name" value="Chemotax_Me-accpt_rcpt"/>
</dbReference>
<dbReference type="GO" id="GO:0005886">
    <property type="term" value="C:plasma membrane"/>
    <property type="evidence" value="ECO:0007669"/>
    <property type="project" value="UniProtKB-SubCell"/>
</dbReference>
<proteinExistence type="inferred from homology"/>
<evidence type="ECO:0000256" key="1">
    <source>
        <dbReference type="ARBA" id="ARBA00004429"/>
    </source>
</evidence>
<keyword evidence="6" id="KW-1133">Transmembrane helix</keyword>
<dbReference type="Gene3D" id="1.10.287.950">
    <property type="entry name" value="Methyl-accepting chemotaxis protein"/>
    <property type="match status" value="1"/>
</dbReference>
<name>A0A1I6XYK7_9HYPH</name>
<dbReference type="GO" id="GO:0004888">
    <property type="term" value="F:transmembrane signaling receptor activity"/>
    <property type="evidence" value="ECO:0007669"/>
    <property type="project" value="InterPro"/>
</dbReference>
<keyword evidence="2" id="KW-0997">Cell inner membrane</keyword>
<keyword evidence="11" id="KW-1185">Reference proteome</keyword>
<dbReference type="RefSeq" id="WP_083416486.1">
    <property type="nucleotide sequence ID" value="NZ_FPBD01000001.1"/>
</dbReference>
<feature type="domain" description="Methyl-accepting transducer" evidence="7">
    <location>
        <begin position="420"/>
        <end position="656"/>
    </location>
</feature>
<dbReference type="Gene3D" id="3.30.450.20">
    <property type="entry name" value="PAS domain"/>
    <property type="match status" value="1"/>
</dbReference>
<dbReference type="InterPro" id="IPR003660">
    <property type="entry name" value="HAMP_dom"/>
</dbReference>
<dbReference type="Pfam" id="PF00015">
    <property type="entry name" value="MCPsignal"/>
    <property type="match status" value="1"/>
</dbReference>
<dbReference type="PRINTS" id="PR00260">
    <property type="entry name" value="CHEMTRNSDUCR"/>
</dbReference>
<dbReference type="AlphaFoldDB" id="A0A1I6XYK7"/>
<dbReference type="PROSITE" id="PS50192">
    <property type="entry name" value="T_SNARE"/>
    <property type="match status" value="1"/>
</dbReference>
<dbReference type="Gene3D" id="6.10.340.10">
    <property type="match status" value="1"/>
</dbReference>
<dbReference type="Pfam" id="PF22673">
    <property type="entry name" value="MCP-like_PDC_1"/>
    <property type="match status" value="1"/>
</dbReference>
<feature type="domain" description="T-SNARE coiled-coil homology" evidence="8">
    <location>
        <begin position="572"/>
        <end position="634"/>
    </location>
</feature>
<gene>
    <name evidence="10" type="ORF">SAMN05444141_101530</name>
</gene>
<evidence type="ECO:0000259" key="7">
    <source>
        <dbReference type="PROSITE" id="PS50111"/>
    </source>
</evidence>
<reference evidence="11" key="1">
    <citation type="submission" date="2016-10" db="EMBL/GenBank/DDBJ databases">
        <authorList>
            <person name="Varghese N."/>
            <person name="Submissions S."/>
        </authorList>
    </citation>
    <scope>NUCLEOTIDE SEQUENCE [LARGE SCALE GENOMIC DNA]</scope>
    <source>
        <strain evidence="11">DSM 17465</strain>
    </source>
</reference>
<feature type="domain" description="HAMP" evidence="9">
    <location>
        <begin position="327"/>
        <end position="380"/>
    </location>
</feature>
<dbReference type="CDD" id="cd06225">
    <property type="entry name" value="HAMP"/>
    <property type="match status" value="1"/>
</dbReference>
<feature type="transmembrane region" description="Helical" evidence="6">
    <location>
        <begin position="7"/>
        <end position="30"/>
    </location>
</feature>
<organism evidence="10 11">
    <name type="scientific">Pseudovibrio denitrificans</name>
    <dbReference type="NCBI Taxonomy" id="258256"/>
    <lineage>
        <taxon>Bacteria</taxon>
        <taxon>Pseudomonadati</taxon>
        <taxon>Pseudomonadota</taxon>
        <taxon>Alphaproteobacteria</taxon>
        <taxon>Hyphomicrobiales</taxon>
        <taxon>Stappiaceae</taxon>
        <taxon>Pseudovibrio</taxon>
    </lineage>
</organism>
<evidence type="ECO:0000259" key="8">
    <source>
        <dbReference type="PROSITE" id="PS50192"/>
    </source>
</evidence>
<dbReference type="Proteomes" id="UP000183371">
    <property type="component" value="Unassembled WGS sequence"/>
</dbReference>
<evidence type="ECO:0000313" key="11">
    <source>
        <dbReference type="Proteomes" id="UP000183371"/>
    </source>
</evidence>
<dbReference type="Pfam" id="PF00672">
    <property type="entry name" value="HAMP"/>
    <property type="match status" value="1"/>
</dbReference>
<keyword evidence="2" id="KW-1003">Cell membrane</keyword>
<feature type="transmembrane region" description="Helical" evidence="6">
    <location>
        <begin position="307"/>
        <end position="330"/>
    </location>
</feature>
<dbReference type="GO" id="GO:0007165">
    <property type="term" value="P:signal transduction"/>
    <property type="evidence" value="ECO:0007669"/>
    <property type="project" value="UniProtKB-KW"/>
</dbReference>
<dbReference type="InterPro" id="IPR000727">
    <property type="entry name" value="T_SNARE_dom"/>
</dbReference>
<dbReference type="CDD" id="cd12913">
    <property type="entry name" value="PDC1_MCP_like"/>
    <property type="match status" value="1"/>
</dbReference>
<accession>A0A1I6XYK7</accession>
<protein>
    <submittedName>
        <fullName evidence="10">Methyl-accepting chemotaxis sensory transducer with Cache sensor</fullName>
    </submittedName>
</protein>
<evidence type="ECO:0000256" key="5">
    <source>
        <dbReference type="PROSITE-ProRule" id="PRU00284"/>
    </source>
</evidence>
<dbReference type="SMART" id="SM00283">
    <property type="entry name" value="MA"/>
    <property type="match status" value="1"/>
</dbReference>
<dbReference type="PROSITE" id="PS50885">
    <property type="entry name" value="HAMP"/>
    <property type="match status" value="1"/>
</dbReference>
<evidence type="ECO:0000313" key="10">
    <source>
        <dbReference type="EMBL" id="SFT43438.1"/>
    </source>
</evidence>
<dbReference type="InterPro" id="IPR004089">
    <property type="entry name" value="MCPsignal_dom"/>
</dbReference>
<comment type="subcellular location">
    <subcellularLocation>
        <location evidence="1">Cell inner membrane</location>
        <topology evidence="1">Multi-pass membrane protein</topology>
    </subcellularLocation>
</comment>
<keyword evidence="6" id="KW-0812">Transmembrane</keyword>
<dbReference type="SMART" id="SM00304">
    <property type="entry name" value="HAMP"/>
    <property type="match status" value="1"/>
</dbReference>
<dbReference type="SUPFAM" id="SSF58104">
    <property type="entry name" value="Methyl-accepting chemotaxis protein (MCP) signaling domain"/>
    <property type="match status" value="1"/>
</dbReference>
<dbReference type="PANTHER" id="PTHR32089">
    <property type="entry name" value="METHYL-ACCEPTING CHEMOTAXIS PROTEIN MCPB"/>
    <property type="match status" value="1"/>
</dbReference>
<evidence type="ECO:0000256" key="4">
    <source>
        <dbReference type="ARBA" id="ARBA00029447"/>
    </source>
</evidence>
<dbReference type="GO" id="GO:0006935">
    <property type="term" value="P:chemotaxis"/>
    <property type="evidence" value="ECO:0007669"/>
    <property type="project" value="InterPro"/>
</dbReference>
<evidence type="ECO:0000256" key="6">
    <source>
        <dbReference type="SAM" id="Phobius"/>
    </source>
</evidence>
<keyword evidence="6" id="KW-0472">Membrane</keyword>
<dbReference type="PANTHER" id="PTHR32089:SF112">
    <property type="entry name" value="LYSOZYME-LIKE PROTEIN-RELATED"/>
    <property type="match status" value="1"/>
</dbReference>
<dbReference type="PROSITE" id="PS50111">
    <property type="entry name" value="CHEMOTAXIS_TRANSDUC_2"/>
    <property type="match status" value="1"/>
</dbReference>